<protein>
    <submittedName>
        <fullName evidence="10">Uncharacterized protein</fullName>
    </submittedName>
</protein>
<evidence type="ECO:0000259" key="8">
    <source>
        <dbReference type="Pfam" id="PF18378"/>
    </source>
</evidence>
<organism evidence="10 11">
    <name type="scientific">Aulographum hederae CBS 113979</name>
    <dbReference type="NCBI Taxonomy" id="1176131"/>
    <lineage>
        <taxon>Eukaryota</taxon>
        <taxon>Fungi</taxon>
        <taxon>Dikarya</taxon>
        <taxon>Ascomycota</taxon>
        <taxon>Pezizomycotina</taxon>
        <taxon>Dothideomycetes</taxon>
        <taxon>Pleosporomycetidae</taxon>
        <taxon>Aulographales</taxon>
        <taxon>Aulographaceae</taxon>
    </lineage>
</organism>
<dbReference type="OrthoDB" id="102511at2759"/>
<dbReference type="GO" id="GO:0051028">
    <property type="term" value="P:mRNA transport"/>
    <property type="evidence" value="ECO:0007669"/>
    <property type="project" value="UniProtKB-KW"/>
</dbReference>
<comment type="subcellular location">
    <subcellularLocation>
        <location evidence="1">Nucleus</location>
        <location evidence="1">Nuclear pore complex</location>
    </subcellularLocation>
</comment>
<evidence type="ECO:0000313" key="11">
    <source>
        <dbReference type="Proteomes" id="UP000800041"/>
    </source>
</evidence>
<dbReference type="GO" id="GO:0044611">
    <property type="term" value="C:nuclear pore inner ring"/>
    <property type="evidence" value="ECO:0007669"/>
    <property type="project" value="TreeGrafter"/>
</dbReference>
<evidence type="ECO:0000256" key="2">
    <source>
        <dbReference type="ARBA" id="ARBA00022448"/>
    </source>
</evidence>
<evidence type="ECO:0000256" key="1">
    <source>
        <dbReference type="ARBA" id="ARBA00004567"/>
    </source>
</evidence>
<proteinExistence type="predicted"/>
<name>A0A6G1GSM1_9PEZI</name>
<evidence type="ECO:0000256" key="7">
    <source>
        <dbReference type="ARBA" id="ARBA00023242"/>
    </source>
</evidence>
<feature type="domain" description="Nucleoporin Nup188 N-terminal subdomain III" evidence="9">
    <location>
        <begin position="704"/>
        <end position="857"/>
    </location>
</feature>
<dbReference type="PANTHER" id="PTHR31431:SF1">
    <property type="entry name" value="NUCLEOPORIN NUP188"/>
    <property type="match status" value="1"/>
</dbReference>
<evidence type="ECO:0000256" key="5">
    <source>
        <dbReference type="ARBA" id="ARBA00023010"/>
    </source>
</evidence>
<feature type="domain" description="Nucleoporin Nup188 N-terminal subdomain III" evidence="9">
    <location>
        <begin position="892"/>
        <end position="1137"/>
    </location>
</feature>
<dbReference type="Proteomes" id="UP000800041">
    <property type="component" value="Unassembled WGS sequence"/>
</dbReference>
<dbReference type="GO" id="GO:0017056">
    <property type="term" value="F:structural constituent of nuclear pore"/>
    <property type="evidence" value="ECO:0007669"/>
    <property type="project" value="InterPro"/>
</dbReference>
<dbReference type="Pfam" id="PF18378">
    <property type="entry name" value="Nup188_C"/>
    <property type="match status" value="1"/>
</dbReference>
<dbReference type="GO" id="GO:0006405">
    <property type="term" value="P:RNA export from nucleus"/>
    <property type="evidence" value="ECO:0007669"/>
    <property type="project" value="TreeGrafter"/>
</dbReference>
<evidence type="ECO:0000259" key="9">
    <source>
        <dbReference type="Pfam" id="PF21093"/>
    </source>
</evidence>
<dbReference type="Gene3D" id="1.25.10.70">
    <property type="match status" value="1"/>
</dbReference>
<evidence type="ECO:0000256" key="3">
    <source>
        <dbReference type="ARBA" id="ARBA00022816"/>
    </source>
</evidence>
<keyword evidence="7" id="KW-0539">Nucleus</keyword>
<sequence>MAASREDDIYFPSLATCLDGEHQLLSWNNAYVALTSEQQSGLEAFFRNTNTLDALSSFDLRPPADPFKKALDQRTAPISVTAGAGYEIKELKEDAVWLSEQANINQEAALRVVILEWQTRAATKLREGLSEGEQLSVQDAVGARFGTSLLGELPPIAAQATDFNSQPARRRRLLKIHLSERVHAIKVSSLLLRVVPLEQRSRYTKTEPWLEPATNSLLSVVGLNDADLQRLLPTKIEELLGALQDRFDRLDRGSGWFVEEDGDPLLEELWNTAQITELTHLLLLLSGWTTALKAIPSPSIVMAWFTFASQMCWFMTLAECLPTQAPACGLIQSLISSISATMLSVRHSLQFLDDLAHDPSIATASDPTPYFMDRNCVQTVHQCFVHAARLGPGPAAPAMLGWALIMWHVDGAARTQRNERANLLAEGMSNSTASTSNIGETSVLEDCAEVINSIVIEEDENSLELLGANAIAGGNAYQIMITVCEGLYAAFYDTPDQVNITFARMAFVEVARFSLEIAQYSEDVLSAIWSSLKPYQCFWDMFDERYRQSDPVLDLFFNHDDLVYGKLVQEAKLRYPFELRPFLELCEADFMRHNKDSIMDPKNMRTFTYSLPEHFSGYSLRGDMLYLDYDFPIFAERNLGPRRLTANGTGEDDTLDSDLILPANTVGQPLQETRPPVAYWDHPHSALVYFAACLTTIKPGSNIVLTFAQSDIDLVQASAIIDLFTKLLTFTLKAHNTLEGKINVAQAFLDDVKCRSWDRQDIINVISDIFEQQLQRHVFEPGAEGSRELLVSCIQFFCVVATPFPNRIISLLARSRLLERDGQEGALVAIVTGTEIVLASYPFLVACVRLLEALVQAVPGTSVISRLDASTSNNLPLARRKSRFQPKMPKSEGLPERITKTVFNSFQKTFVGLFGSSLNWRFDDPSDRLTMYEHMIEEFDHIIRIAYGLDDSTGSKKLTGPLAEAAENTLEMFLSPATNNQAIRPLLEFLEYALHFPSAMLSPAQLGKCYKVTTITLRFCSDLLNIGILFDLPTSHLEEQLFKALPLLTKFFAIDGMPKQPVAELLGAMLESAGRSAKEPPSLLGHLGSGTAVSFLDVLMKLDRNLIGDAAEISIWNMLSAIVSNRQQWFAIYIITGSDPRARSKARGKDAASSTSQGPSLLKKALDLLSTISELKPDSALAMLRFVAAAQSHWPWAMGDLKKHTRFTDAILDFIGTLKRNENAETLDDVQKTCDEDRIAAYVAEILAMQIHAARETGNFDVARKVAPKLAYFRVHGVAQPKYNDSLHTNLAKNLEQAYPGIKVGYFKRSQLFPRNLGPNYFYDVDFATNVLNFKPGWAQRNGWCDEMKRANSNLSLVEAQVLLMKSWKLLAIELCSVMAHEPRLPTILGETVDNCLKANTESKITVFERIKHVRADFAFVVLQKLIASGTDFPSKLEVFPMTWDTIRASGQNFDAAFSAGDPVYYRTLLKTLFLSIQPHLTVVPPQETSKSKGGFAKFTTRASDTILEVLGDVVARGFKSLSALLHETFSESDEKEPASSANDFVVLTAILQSILRIPSIAYLHSQIALLFATSHTSRYAVSLFSWSDRLTMEAEDGSPDPIYGEMTVLFLLEMSSVPAIAEQMAVEGVLSSLAAANICTLYRRPKGMGPFDQPPRMHAIWTKGLLPILINLLDAVGPPMANEVVGFVNQFPQQLKRNEVALDNERKPARKREGTDGAITLSMASETHSLALLWKILDTYRQTGAASGALVDEIQEMDWDANSVKGDVEAWLEARSSLGARIVPLGERESAWRCGRLEDLVVSELQGTMACLEGGGNGGA</sequence>
<accession>A0A6G1GSM1</accession>
<keyword evidence="4" id="KW-0653">Protein transport</keyword>
<gene>
    <name evidence="10" type="ORF">K402DRAFT_465561</name>
</gene>
<keyword evidence="5" id="KW-0811">Translocation</keyword>
<evidence type="ECO:0000256" key="4">
    <source>
        <dbReference type="ARBA" id="ARBA00022927"/>
    </source>
</evidence>
<dbReference type="PANTHER" id="PTHR31431">
    <property type="entry name" value="NUCLEOPORIN NUP188 HOMOLOG"/>
    <property type="match status" value="1"/>
</dbReference>
<reference evidence="10" key="1">
    <citation type="journal article" date="2020" name="Stud. Mycol.">
        <title>101 Dothideomycetes genomes: a test case for predicting lifestyles and emergence of pathogens.</title>
        <authorList>
            <person name="Haridas S."/>
            <person name="Albert R."/>
            <person name="Binder M."/>
            <person name="Bloem J."/>
            <person name="Labutti K."/>
            <person name="Salamov A."/>
            <person name="Andreopoulos B."/>
            <person name="Baker S."/>
            <person name="Barry K."/>
            <person name="Bills G."/>
            <person name="Bluhm B."/>
            <person name="Cannon C."/>
            <person name="Castanera R."/>
            <person name="Culley D."/>
            <person name="Daum C."/>
            <person name="Ezra D."/>
            <person name="Gonzalez J."/>
            <person name="Henrissat B."/>
            <person name="Kuo A."/>
            <person name="Liang C."/>
            <person name="Lipzen A."/>
            <person name="Lutzoni F."/>
            <person name="Magnuson J."/>
            <person name="Mondo S."/>
            <person name="Nolan M."/>
            <person name="Ohm R."/>
            <person name="Pangilinan J."/>
            <person name="Park H.-J."/>
            <person name="Ramirez L."/>
            <person name="Alfaro M."/>
            <person name="Sun H."/>
            <person name="Tritt A."/>
            <person name="Yoshinaga Y."/>
            <person name="Zwiers L.-H."/>
            <person name="Turgeon B."/>
            <person name="Goodwin S."/>
            <person name="Spatafora J."/>
            <person name="Crous P."/>
            <person name="Grigoriev I."/>
        </authorList>
    </citation>
    <scope>NUCLEOTIDE SEQUENCE</scope>
    <source>
        <strain evidence="10">CBS 113979</strain>
    </source>
</reference>
<feature type="domain" description="Nuclear pore protein Nup188 C-terminal" evidence="8">
    <location>
        <begin position="1440"/>
        <end position="1798"/>
    </location>
</feature>
<dbReference type="Pfam" id="PF21093">
    <property type="entry name" value="Nup188_N-subdom_III"/>
    <property type="match status" value="2"/>
</dbReference>
<keyword evidence="2" id="KW-0813">Transport</keyword>
<dbReference type="InterPro" id="IPR048883">
    <property type="entry name" value="Nup188_N-subdom_III"/>
</dbReference>
<keyword evidence="11" id="KW-1185">Reference proteome</keyword>
<dbReference type="InterPro" id="IPR044840">
    <property type="entry name" value="Nup188"/>
</dbReference>
<evidence type="ECO:0000313" key="10">
    <source>
        <dbReference type="EMBL" id="KAF1983941.1"/>
    </source>
</evidence>
<dbReference type="GO" id="GO:0006606">
    <property type="term" value="P:protein import into nucleus"/>
    <property type="evidence" value="ECO:0007669"/>
    <property type="project" value="TreeGrafter"/>
</dbReference>
<dbReference type="InterPro" id="IPR041634">
    <property type="entry name" value="Nup188_C"/>
</dbReference>
<evidence type="ECO:0000256" key="6">
    <source>
        <dbReference type="ARBA" id="ARBA00023132"/>
    </source>
</evidence>
<keyword evidence="3" id="KW-0509">mRNA transport</keyword>
<keyword evidence="6" id="KW-0906">Nuclear pore complex</keyword>
<dbReference type="EMBL" id="ML977171">
    <property type="protein sequence ID" value="KAF1983941.1"/>
    <property type="molecule type" value="Genomic_DNA"/>
</dbReference>